<dbReference type="PROSITE" id="PS51186">
    <property type="entry name" value="GNAT"/>
    <property type="match status" value="1"/>
</dbReference>
<dbReference type="GO" id="GO:0016747">
    <property type="term" value="F:acyltransferase activity, transferring groups other than amino-acyl groups"/>
    <property type="evidence" value="ECO:0007669"/>
    <property type="project" value="InterPro"/>
</dbReference>
<feature type="domain" description="N-acetyltransferase" evidence="1">
    <location>
        <begin position="2"/>
        <end position="154"/>
    </location>
</feature>
<dbReference type="RefSeq" id="WP_197696281.1">
    <property type="nucleotide sequence ID" value="NZ_LT906470.1"/>
</dbReference>
<sequence length="154" mass="17865">MIHIIDGKPYLDQVKELIQEYTQWLGRDLSFQNLDKELADIAEKYMAPNGELLVAIDDNDVVLGMVAYYQHSDTRCEMKRLYVRPEGRGHALGDRLIESIMDHAKASGYKEMVLDTIELLQAAIHLYKKHGFIECEPYYHNPMDDVIYMSKELV</sequence>
<proteinExistence type="predicted"/>
<evidence type="ECO:0000313" key="3">
    <source>
        <dbReference type="Proteomes" id="UP000214973"/>
    </source>
</evidence>
<dbReference type="SUPFAM" id="SSF55729">
    <property type="entry name" value="Acyl-CoA N-acyltransferases (Nat)"/>
    <property type="match status" value="1"/>
</dbReference>
<dbReference type="AlphaFoldDB" id="A0A239YAN1"/>
<evidence type="ECO:0000259" key="1">
    <source>
        <dbReference type="PROSITE" id="PS51186"/>
    </source>
</evidence>
<dbReference type="Pfam" id="PF00583">
    <property type="entry name" value="Acetyltransf_1"/>
    <property type="match status" value="1"/>
</dbReference>
<dbReference type="InterPro" id="IPR000182">
    <property type="entry name" value="GNAT_dom"/>
</dbReference>
<gene>
    <name evidence="2" type="ORF">SAMEA44547418_00216</name>
</gene>
<accession>A0A239YAN1</accession>
<dbReference type="PANTHER" id="PTHR43305:SF1">
    <property type="entry name" value="FAMILY N-ACETYLTRANSFERASE, PUTATIVE (AFU_ORTHOLOGUE AFUA_2G01380)-RELATED"/>
    <property type="match status" value="1"/>
</dbReference>
<evidence type="ECO:0000313" key="2">
    <source>
        <dbReference type="EMBL" id="SNV56311.1"/>
    </source>
</evidence>
<dbReference type="EMBL" id="LT906470">
    <property type="protein sequence ID" value="SNV56311.1"/>
    <property type="molecule type" value="Genomic_DNA"/>
</dbReference>
<dbReference type="InterPro" id="IPR052777">
    <property type="entry name" value="Acetyltransferase_Enz"/>
</dbReference>
<name>A0A239YAN1_9FIRM</name>
<dbReference type="Gene3D" id="3.40.630.30">
    <property type="match status" value="1"/>
</dbReference>
<protein>
    <submittedName>
        <fullName evidence="2">N-acetylglutamate synthase</fullName>
    </submittedName>
</protein>
<dbReference type="CDD" id="cd04301">
    <property type="entry name" value="NAT_SF"/>
    <property type="match status" value="1"/>
</dbReference>
<dbReference type="KEGG" id="vrm:44547418_00216"/>
<organism evidence="2 3">
    <name type="scientific">Veillonella rodentium</name>
    <dbReference type="NCBI Taxonomy" id="248315"/>
    <lineage>
        <taxon>Bacteria</taxon>
        <taxon>Bacillati</taxon>
        <taxon>Bacillota</taxon>
        <taxon>Negativicutes</taxon>
        <taxon>Veillonellales</taxon>
        <taxon>Veillonellaceae</taxon>
        <taxon>Veillonella</taxon>
    </lineage>
</organism>
<keyword evidence="3" id="KW-1185">Reference proteome</keyword>
<dbReference type="PANTHER" id="PTHR43305">
    <property type="entry name" value="FAMILY N-ACETYLTRANSFERASE, PUTATIVE (AFU_ORTHOLOGUE AFUA_2G01380)-RELATED"/>
    <property type="match status" value="1"/>
</dbReference>
<dbReference type="Proteomes" id="UP000214973">
    <property type="component" value="Chromosome 1"/>
</dbReference>
<dbReference type="InterPro" id="IPR016181">
    <property type="entry name" value="Acyl_CoA_acyltransferase"/>
</dbReference>
<reference evidence="2 3" key="1">
    <citation type="submission" date="2017-06" db="EMBL/GenBank/DDBJ databases">
        <authorList>
            <consortium name="Pathogen Informatics"/>
        </authorList>
    </citation>
    <scope>NUCLEOTIDE SEQUENCE [LARGE SCALE GENOMIC DNA]</scope>
    <source>
        <strain evidence="2 3">NCTC12018</strain>
    </source>
</reference>